<evidence type="ECO:0000313" key="3">
    <source>
        <dbReference type="RefSeq" id="XP_025421145.1"/>
    </source>
</evidence>
<evidence type="ECO:0000313" key="2">
    <source>
        <dbReference type="Proteomes" id="UP000694846"/>
    </source>
</evidence>
<keyword evidence="1" id="KW-0175">Coiled coil</keyword>
<feature type="coiled-coil region" evidence="1">
    <location>
        <begin position="28"/>
        <end position="87"/>
    </location>
</feature>
<keyword evidence="2" id="KW-1185">Reference proteome</keyword>
<dbReference type="AlphaFoldDB" id="A0A8B8GE91"/>
<accession>A0A8B8GE91</accession>
<evidence type="ECO:0000256" key="1">
    <source>
        <dbReference type="SAM" id="Coils"/>
    </source>
</evidence>
<feature type="coiled-coil region" evidence="1">
    <location>
        <begin position="179"/>
        <end position="213"/>
    </location>
</feature>
<dbReference type="OrthoDB" id="6595662at2759"/>
<protein>
    <submittedName>
        <fullName evidence="3">Protein phosphatase 1 regulatory subunit 21-like</fullName>
    </submittedName>
</protein>
<proteinExistence type="predicted"/>
<sequence>MDHGIEIPDVSLTAGRNHTLDGMCEASNDSLEAEVLELKIQLENLQETIDEIKKSHKQCYCSLTQDYDKLVLDYNQIENNISEIQKDNCVMRSTKHSKNQKELQMVKEIDELRFFLKKNKECNDILQDKTQKEQSCGDLLKKQLCDLENVIPCKTIEMEISRCKLTDVEKTICCENVKLQELQRQNAEHEKTIKDLTSEYQELEAKLLALKEKGPVKLAAANQSLETNKVELTDACTTAADWKAKCDNAEDEYRKLETTICEEKLEAKSVLNDLCRESDRLTAQLSETSNSLSVARCDSKQLLACVRTKTNQLDELKTEREVLKKRVNQYRLQQAVQQAKIDVETKMIEDQKTLNNQRLIAIKNEIEALKQASNQREEIIKIARNELNGDCLTNRSIQRFSM</sequence>
<dbReference type="RefSeq" id="XP_025421145.1">
    <property type="nucleotide sequence ID" value="XM_025565360.1"/>
</dbReference>
<organism evidence="2 3">
    <name type="scientific">Sipha flava</name>
    <name type="common">yellow sugarcane aphid</name>
    <dbReference type="NCBI Taxonomy" id="143950"/>
    <lineage>
        <taxon>Eukaryota</taxon>
        <taxon>Metazoa</taxon>
        <taxon>Ecdysozoa</taxon>
        <taxon>Arthropoda</taxon>
        <taxon>Hexapoda</taxon>
        <taxon>Insecta</taxon>
        <taxon>Pterygota</taxon>
        <taxon>Neoptera</taxon>
        <taxon>Paraneoptera</taxon>
        <taxon>Hemiptera</taxon>
        <taxon>Sternorrhyncha</taxon>
        <taxon>Aphidomorpha</taxon>
        <taxon>Aphidoidea</taxon>
        <taxon>Aphididae</taxon>
        <taxon>Sipha</taxon>
    </lineage>
</organism>
<dbReference type="Proteomes" id="UP000694846">
    <property type="component" value="Unplaced"/>
</dbReference>
<feature type="coiled-coil region" evidence="1">
    <location>
        <begin position="306"/>
        <end position="333"/>
    </location>
</feature>
<gene>
    <name evidence="3" type="primary">LOC112691208</name>
</gene>
<name>A0A8B8GE91_9HEMI</name>
<dbReference type="GeneID" id="112691208"/>
<reference evidence="3" key="1">
    <citation type="submission" date="2025-08" db="UniProtKB">
        <authorList>
            <consortium name="RefSeq"/>
        </authorList>
    </citation>
    <scope>IDENTIFICATION</scope>
    <source>
        <tissue evidence="3">Whole body</tissue>
    </source>
</reference>